<sequence length="46" mass="5032">MTVISPPRLHLAECTILRSTPHHHPPRHALLSLPPRPLPAGQRGTA</sequence>
<keyword evidence="3" id="KW-1185">Reference proteome</keyword>
<organism evidence="2 3">
    <name type="scientific">Portunus trituberculatus</name>
    <name type="common">Swimming crab</name>
    <name type="synonym">Neptunus trituberculatus</name>
    <dbReference type="NCBI Taxonomy" id="210409"/>
    <lineage>
        <taxon>Eukaryota</taxon>
        <taxon>Metazoa</taxon>
        <taxon>Ecdysozoa</taxon>
        <taxon>Arthropoda</taxon>
        <taxon>Crustacea</taxon>
        <taxon>Multicrustacea</taxon>
        <taxon>Malacostraca</taxon>
        <taxon>Eumalacostraca</taxon>
        <taxon>Eucarida</taxon>
        <taxon>Decapoda</taxon>
        <taxon>Pleocyemata</taxon>
        <taxon>Brachyura</taxon>
        <taxon>Eubrachyura</taxon>
        <taxon>Portunoidea</taxon>
        <taxon>Portunidae</taxon>
        <taxon>Portuninae</taxon>
        <taxon>Portunus</taxon>
    </lineage>
</organism>
<evidence type="ECO:0000313" key="2">
    <source>
        <dbReference type="EMBL" id="MPC43161.1"/>
    </source>
</evidence>
<evidence type="ECO:0000256" key="1">
    <source>
        <dbReference type="SAM" id="MobiDB-lite"/>
    </source>
</evidence>
<dbReference type="EMBL" id="VSRR010005709">
    <property type="protein sequence ID" value="MPC43161.1"/>
    <property type="molecule type" value="Genomic_DNA"/>
</dbReference>
<accession>A0A5B7F7N3</accession>
<dbReference type="Proteomes" id="UP000324222">
    <property type="component" value="Unassembled WGS sequence"/>
</dbReference>
<proteinExistence type="predicted"/>
<protein>
    <submittedName>
        <fullName evidence="2">Uncharacterized protein</fullName>
    </submittedName>
</protein>
<evidence type="ECO:0000313" key="3">
    <source>
        <dbReference type="Proteomes" id="UP000324222"/>
    </source>
</evidence>
<comment type="caution">
    <text evidence="2">The sequence shown here is derived from an EMBL/GenBank/DDBJ whole genome shotgun (WGS) entry which is preliminary data.</text>
</comment>
<reference evidence="2 3" key="1">
    <citation type="submission" date="2019-05" db="EMBL/GenBank/DDBJ databases">
        <title>Another draft genome of Portunus trituberculatus and its Hox gene families provides insights of decapod evolution.</title>
        <authorList>
            <person name="Jeong J.-H."/>
            <person name="Song I."/>
            <person name="Kim S."/>
            <person name="Choi T."/>
            <person name="Kim D."/>
            <person name="Ryu S."/>
            <person name="Kim W."/>
        </authorList>
    </citation>
    <scope>NUCLEOTIDE SEQUENCE [LARGE SCALE GENOMIC DNA]</scope>
    <source>
        <tissue evidence="2">Muscle</tissue>
    </source>
</reference>
<gene>
    <name evidence="2" type="ORF">E2C01_036799</name>
</gene>
<dbReference type="AlphaFoldDB" id="A0A5B7F7N3"/>
<name>A0A5B7F7N3_PORTR</name>
<feature type="region of interest" description="Disordered" evidence="1">
    <location>
        <begin position="20"/>
        <end position="46"/>
    </location>
</feature>